<feature type="domain" description="Bacterial transcriptional activator" evidence="1">
    <location>
        <begin position="98"/>
        <end position="227"/>
    </location>
</feature>
<dbReference type="InterPro" id="IPR011990">
    <property type="entry name" value="TPR-like_helical_dom_sf"/>
</dbReference>
<dbReference type="InterPro" id="IPR005158">
    <property type="entry name" value="BTAD"/>
</dbReference>
<dbReference type="Gene3D" id="3.40.50.300">
    <property type="entry name" value="P-loop containing nucleotide triphosphate hydrolases"/>
    <property type="match status" value="1"/>
</dbReference>
<dbReference type="Pfam" id="PF13401">
    <property type="entry name" value="AAA_22"/>
    <property type="match status" value="1"/>
</dbReference>
<evidence type="ECO:0000259" key="1">
    <source>
        <dbReference type="SMART" id="SM01043"/>
    </source>
</evidence>
<dbReference type="InterPro" id="IPR027417">
    <property type="entry name" value="P-loop_NTPase"/>
</dbReference>
<dbReference type="EMBL" id="CABO01000018">
    <property type="protein sequence ID" value="CBI01360.1"/>
    <property type="molecule type" value="Genomic_DNA"/>
</dbReference>
<dbReference type="PANTHER" id="PTHR47691:SF3">
    <property type="entry name" value="HTH-TYPE TRANSCRIPTIONAL REGULATOR RV0890C-RELATED"/>
    <property type="match status" value="1"/>
</dbReference>
<dbReference type="PRINTS" id="PR00364">
    <property type="entry name" value="DISEASERSIST"/>
</dbReference>
<proteinExistence type="predicted"/>
<dbReference type="Gene3D" id="1.10.10.10">
    <property type="entry name" value="Winged helix-like DNA-binding domain superfamily/Winged helix DNA-binding domain"/>
    <property type="match status" value="1"/>
</dbReference>
<dbReference type="InterPro" id="IPR049945">
    <property type="entry name" value="AAA_22"/>
</dbReference>
<dbReference type="PANTHER" id="PTHR47691">
    <property type="entry name" value="REGULATOR-RELATED"/>
    <property type="match status" value="1"/>
</dbReference>
<organism evidence="2">
    <name type="scientific">mine drainage metagenome</name>
    <dbReference type="NCBI Taxonomy" id="410659"/>
    <lineage>
        <taxon>unclassified sequences</taxon>
        <taxon>metagenomes</taxon>
        <taxon>ecological metagenomes</taxon>
    </lineage>
</organism>
<sequence length="939" mass="104028">MATTLHLLGYPTVEQDGTSRVISTRPKTLALLGLLVAGHRRPISREWLAQTLWPDDECAQARANLRRHLHMLRQAIGSDALLLARQTVRWNPESRLDVDVFQLERSAEEPDERAADSYGGEFCQSVYDESLEPHRIAYRTLYENCLDALVGQALARERHTDVVRLAKRALAHNPLSEPTVRALMRALESLGDRIGALNEYRALCARLSSDLGTQPEPESVAYFEELLYAGDTGRSPTNLPPEETSFVGRETDLERLGATVRAQQVVSIVGTGGIGKTRLARRFAAHHLGRYTTGAFLISVEPGDEPADLWRRIAAAIGFARPGNPSAQIASELESKHILLIFDSCEHASKAAGEVLERLSEQTSAHVIATTRRRLRIRNECTIELHPLELPASVEGASDLLLQYSAYRLFVERAAAASPTFRTTPNTTIIVELIRKLDALPLAIELAAARTKVVPLHILLRQLGTSRIPERLEDAIASSYVVLTPEQRRVFCALSTFSSSFSLNAAESVCAVPVEETIAELVEASLLQTIREAEDVRYRMLDAIRVFASERIDGNPELRLRHARYYVQLMNEYKPHFRSAREIDYFRRADADAENINSALRWASENDPALAAMLARSVVHYCVFRWNLAAITDVVERIGALPPDAVGVETRAAILLTSGLIAKAKIAPDRAEADLREARELFRHQENTIDEIEALFALSVVIFNQGRFEETLPLFEQLISMQSTMGDELGATQTTLNLAAALTSLGTLERALELQQQALDAFERLHFARGMGYAYRAKSLTFNSLGRDDEALEAARASVAVFETVDDSGWLADALALLSNQLSEVGRYREALPFVRRALHLMLENALPLQTRNACQAAFETAAGLGYPKIAALALGIAQELIRTHRLFVTPHYEGYLSHIQEGVSRQLGEVQFRVLCAEAATMSLKSFSDAFDALDADA</sequence>
<dbReference type="InterPro" id="IPR036388">
    <property type="entry name" value="WH-like_DNA-bd_sf"/>
</dbReference>
<dbReference type="AlphaFoldDB" id="E6Q2F0"/>
<reference evidence="2" key="1">
    <citation type="submission" date="2009-10" db="EMBL/GenBank/DDBJ databases">
        <title>Diversity of trophic interactions inside an arsenic-rich microbial ecosystem.</title>
        <authorList>
            <person name="Bertin P.N."/>
            <person name="Heinrich-Salmeron A."/>
            <person name="Pelletier E."/>
            <person name="Goulhen-Chollet F."/>
            <person name="Arsene-Ploetze F."/>
            <person name="Gallien S."/>
            <person name="Calteau A."/>
            <person name="Vallenet D."/>
            <person name="Casiot C."/>
            <person name="Chane-Woon-Ming B."/>
            <person name="Giloteaux L."/>
            <person name="Barakat M."/>
            <person name="Bonnefoy V."/>
            <person name="Bruneel O."/>
            <person name="Chandler M."/>
            <person name="Cleiss J."/>
            <person name="Duran R."/>
            <person name="Elbaz-Poulichet F."/>
            <person name="Fonknechten N."/>
            <person name="Lauga B."/>
            <person name="Mornico D."/>
            <person name="Ortet P."/>
            <person name="Schaeffer C."/>
            <person name="Siguier P."/>
            <person name="Alexander Thil Smith A."/>
            <person name="Van Dorsselaer A."/>
            <person name="Weissenbach J."/>
            <person name="Medigue C."/>
            <person name="Le Paslier D."/>
        </authorList>
    </citation>
    <scope>NUCLEOTIDE SEQUENCE</scope>
</reference>
<dbReference type="SUPFAM" id="SSF52540">
    <property type="entry name" value="P-loop containing nucleoside triphosphate hydrolases"/>
    <property type="match status" value="1"/>
</dbReference>
<accession>E6Q2F0</accession>
<name>E6Q2F0_9ZZZZ</name>
<evidence type="ECO:0000313" key="2">
    <source>
        <dbReference type="EMBL" id="CBI01360.1"/>
    </source>
</evidence>
<dbReference type="Pfam" id="PF03704">
    <property type="entry name" value="BTAD"/>
    <property type="match status" value="1"/>
</dbReference>
<dbReference type="GO" id="GO:0016887">
    <property type="term" value="F:ATP hydrolysis activity"/>
    <property type="evidence" value="ECO:0007669"/>
    <property type="project" value="InterPro"/>
</dbReference>
<dbReference type="SMART" id="SM01043">
    <property type="entry name" value="BTAD"/>
    <property type="match status" value="1"/>
</dbReference>
<dbReference type="SUPFAM" id="SSF48452">
    <property type="entry name" value="TPR-like"/>
    <property type="match status" value="2"/>
</dbReference>
<protein>
    <recommendedName>
        <fullName evidence="1">Bacterial transcriptional activator domain-containing protein</fullName>
    </recommendedName>
</protein>
<gene>
    <name evidence="2" type="ORF">CARN4_0618</name>
</gene>
<comment type="caution">
    <text evidence="2">The sequence shown here is derived from an EMBL/GenBank/DDBJ whole genome shotgun (WGS) entry which is preliminary data.</text>
</comment>
<dbReference type="Gene3D" id="1.25.40.10">
    <property type="entry name" value="Tetratricopeptide repeat domain"/>
    <property type="match status" value="2"/>
</dbReference>